<dbReference type="EMBL" id="WAEL01000012">
    <property type="protein sequence ID" value="NID13509.1"/>
    <property type="molecule type" value="Genomic_DNA"/>
</dbReference>
<dbReference type="SUPFAM" id="SSF47413">
    <property type="entry name" value="lambda repressor-like DNA-binding domains"/>
    <property type="match status" value="1"/>
</dbReference>
<comment type="caution">
    <text evidence="3">The sequence shown here is derived from an EMBL/GenBank/DDBJ whole genome shotgun (WGS) entry which is preliminary data.</text>
</comment>
<dbReference type="InterPro" id="IPR001387">
    <property type="entry name" value="Cro/C1-type_HTH"/>
</dbReference>
<dbReference type="Pfam" id="PF01381">
    <property type="entry name" value="HTH_3"/>
    <property type="match status" value="1"/>
</dbReference>
<gene>
    <name evidence="3" type="ORF">F7231_25305</name>
</gene>
<proteinExistence type="predicted"/>
<dbReference type="CDD" id="cd00093">
    <property type="entry name" value="HTH_XRE"/>
    <property type="match status" value="1"/>
</dbReference>
<reference evidence="4" key="2">
    <citation type="submission" date="2023-07" db="EMBL/GenBank/DDBJ databases">
        <authorList>
            <person name="Jung D.-H."/>
        </authorList>
    </citation>
    <scope>NUCLEOTIDE SEQUENCE [LARGE SCALE GENOMIC DNA]</scope>
    <source>
        <strain evidence="4">JA-25</strain>
    </source>
</reference>
<dbReference type="PANTHER" id="PTHR46558:SF4">
    <property type="entry name" value="DNA-BIDING PHAGE PROTEIN"/>
    <property type="match status" value="1"/>
</dbReference>
<dbReference type="Proteomes" id="UP000606008">
    <property type="component" value="Unassembled WGS sequence"/>
</dbReference>
<sequence length="131" mass="15139">MYFSSYLCDVNQNEQQRFYQLLGENIKKHRNIRELTQEQLAFAIDLTRTSVVNIEQGRQRPPLYLLVEIAQKLHVTLETLVPTESAFSNGTMLDANTLKAVPEKDVTKLTSFLSDFMKRTNSHEQETSKTD</sequence>
<keyword evidence="4" id="KW-1185">Reference proteome</keyword>
<evidence type="ECO:0000313" key="4">
    <source>
        <dbReference type="Proteomes" id="UP000606008"/>
    </source>
</evidence>
<keyword evidence="1" id="KW-0238">DNA-binding</keyword>
<dbReference type="SMART" id="SM00530">
    <property type="entry name" value="HTH_XRE"/>
    <property type="match status" value="1"/>
</dbReference>
<evidence type="ECO:0000313" key="3">
    <source>
        <dbReference type="EMBL" id="NID13509.1"/>
    </source>
</evidence>
<accession>A0ABX0QM28</accession>
<protein>
    <submittedName>
        <fullName evidence="3">Helix-turn-helix transcriptional regulator</fullName>
    </submittedName>
</protein>
<dbReference type="PANTHER" id="PTHR46558">
    <property type="entry name" value="TRACRIPTIONAL REGULATORY PROTEIN-RELATED-RELATED"/>
    <property type="match status" value="1"/>
</dbReference>
<reference evidence="4" key="1">
    <citation type="submission" date="2019-09" db="EMBL/GenBank/DDBJ databases">
        <authorList>
            <person name="Jung D.-H."/>
        </authorList>
    </citation>
    <scope>NUCLEOTIDE SEQUENCE [LARGE SCALE GENOMIC DNA]</scope>
    <source>
        <strain evidence="4">JA-25</strain>
    </source>
</reference>
<feature type="domain" description="HTH cro/C1-type" evidence="2">
    <location>
        <begin position="26"/>
        <end position="80"/>
    </location>
</feature>
<evidence type="ECO:0000256" key="1">
    <source>
        <dbReference type="ARBA" id="ARBA00023125"/>
    </source>
</evidence>
<name>A0ABX0QM28_9BACT</name>
<dbReference type="PROSITE" id="PS50943">
    <property type="entry name" value="HTH_CROC1"/>
    <property type="match status" value="1"/>
</dbReference>
<dbReference type="Gene3D" id="1.10.260.40">
    <property type="entry name" value="lambda repressor-like DNA-binding domains"/>
    <property type="match status" value="1"/>
</dbReference>
<dbReference type="InterPro" id="IPR010982">
    <property type="entry name" value="Lambda_DNA-bd_dom_sf"/>
</dbReference>
<evidence type="ECO:0000259" key="2">
    <source>
        <dbReference type="PROSITE" id="PS50943"/>
    </source>
</evidence>
<organism evidence="3 4">
    <name type="scientific">Fibrivirga algicola</name>
    <dbReference type="NCBI Taxonomy" id="2950420"/>
    <lineage>
        <taxon>Bacteria</taxon>
        <taxon>Pseudomonadati</taxon>
        <taxon>Bacteroidota</taxon>
        <taxon>Cytophagia</taxon>
        <taxon>Cytophagales</taxon>
        <taxon>Spirosomataceae</taxon>
        <taxon>Fibrivirga</taxon>
    </lineage>
</organism>